<dbReference type="InterPro" id="IPR044068">
    <property type="entry name" value="CB"/>
</dbReference>
<organism evidence="10 11">
    <name type="scientific">Perkinsus olseni</name>
    <name type="common">Perkinsus atlanticus</name>
    <dbReference type="NCBI Taxonomy" id="32597"/>
    <lineage>
        <taxon>Eukaryota</taxon>
        <taxon>Sar</taxon>
        <taxon>Alveolata</taxon>
        <taxon>Perkinsozoa</taxon>
        <taxon>Perkinsea</taxon>
        <taxon>Perkinsida</taxon>
        <taxon>Perkinsidae</taxon>
        <taxon>Perkinsus</taxon>
    </lineage>
</organism>
<comment type="caution">
    <text evidence="10">The sequence shown here is derived from an EMBL/GenBank/DDBJ whole genome shotgun (WGS) entry which is preliminary data.</text>
</comment>
<dbReference type="InterPro" id="IPR010998">
    <property type="entry name" value="Integrase_recombinase_N"/>
</dbReference>
<sequence>MASPLEISTKKIVNSLLEGEEVDGQIKDLLVTKLVEEKISSLLLLSNVGNDTITKIVDSLPEESKGSVRLYLVSLVDEAKAAQSLKRRKQEQEVEAADLSSFRDNIKKRFGDNVQVPASMVPPYRVLAKLARNPYDYVPVNEFLTSPSGEQTGVQQMQDLNTGKAVSVQISKSRKVTCLSDWVEGFCRWCTALLMIEPDNQNSDPLSMLYYLSRIVSLANRKDVAAAVGFDHCYRSQLLGRHEQGYSISKVLSSDLDPSLFISAEIGTLSVPGKVFQPLGKGNRKDTPCVFYAKGKCSRGDKCPFKHVKTGKSFYDLSEDSGSQKNGERNRKRQRRSRSPSNQDTAAKRRREAVQARRGDDATHITSFLHSALADNTHKTYNSAVSLYKAFLEPEPPFPLKVEDLQCFVYALSQTRMYKYSSIKTYCGSLKAVNLEKGYALGTTSTFAIKRALQASKKLLGDTTEQKRALSRQEVQLIGSLNDFPGCKLELQCLKGATLLATFALLRAREALALRRGDVSFKADRMVVHIARSKNDQSASGHFIFVGCVAGENEASLESCSAADYLRGVTLEQSHGYAAAMMSLERQ</sequence>
<keyword evidence="4" id="KW-0238">DNA-binding</keyword>
<accession>A0A7J6PR95</accession>
<evidence type="ECO:0000259" key="8">
    <source>
        <dbReference type="PROSITE" id="PS50103"/>
    </source>
</evidence>
<dbReference type="Gene3D" id="4.10.1000.10">
    <property type="entry name" value="Zinc finger, CCCH-type"/>
    <property type="match status" value="1"/>
</dbReference>
<evidence type="ECO:0000256" key="5">
    <source>
        <dbReference type="ARBA" id="ARBA00023172"/>
    </source>
</evidence>
<dbReference type="Pfam" id="PF00642">
    <property type="entry name" value="zf-CCCH"/>
    <property type="match status" value="1"/>
</dbReference>
<evidence type="ECO:0000256" key="1">
    <source>
        <dbReference type="ARBA" id="ARBA00022723"/>
    </source>
</evidence>
<evidence type="ECO:0000256" key="7">
    <source>
        <dbReference type="SAM" id="MobiDB-lite"/>
    </source>
</evidence>
<dbReference type="PROSITE" id="PS51900">
    <property type="entry name" value="CB"/>
    <property type="match status" value="1"/>
</dbReference>
<dbReference type="SUPFAM" id="SSF56349">
    <property type="entry name" value="DNA breaking-rejoining enzymes"/>
    <property type="match status" value="1"/>
</dbReference>
<feature type="domain" description="C3H1-type" evidence="8">
    <location>
        <begin position="283"/>
        <end position="310"/>
    </location>
</feature>
<feature type="region of interest" description="Disordered" evidence="7">
    <location>
        <begin position="316"/>
        <end position="359"/>
    </location>
</feature>
<evidence type="ECO:0000256" key="2">
    <source>
        <dbReference type="ARBA" id="ARBA00022771"/>
    </source>
</evidence>
<reference evidence="10 11" key="1">
    <citation type="submission" date="2020-04" db="EMBL/GenBank/DDBJ databases">
        <title>Perkinsus olseni comparative genomics.</title>
        <authorList>
            <person name="Bogema D.R."/>
        </authorList>
    </citation>
    <scope>NUCLEOTIDE SEQUENCE [LARGE SCALE GENOMIC DNA]</scope>
    <source>
        <strain evidence="10 11">ATCC PRA-207</strain>
    </source>
</reference>
<keyword evidence="5" id="KW-0233">DNA recombination</keyword>
<evidence type="ECO:0008006" key="12">
    <source>
        <dbReference type="Google" id="ProtNLM"/>
    </source>
</evidence>
<dbReference type="InterPro" id="IPR000571">
    <property type="entry name" value="Znf_CCCH"/>
</dbReference>
<protein>
    <recommendedName>
        <fullName evidence="12">C3H1-type domain-containing protein</fullName>
    </recommendedName>
</protein>
<dbReference type="AlphaFoldDB" id="A0A7J6PR95"/>
<dbReference type="GO" id="GO:0008270">
    <property type="term" value="F:zinc ion binding"/>
    <property type="evidence" value="ECO:0007669"/>
    <property type="project" value="UniProtKB-KW"/>
</dbReference>
<feature type="zinc finger region" description="C3H1-type" evidence="6">
    <location>
        <begin position="283"/>
        <end position="310"/>
    </location>
</feature>
<proteinExistence type="predicted"/>
<dbReference type="SUPFAM" id="SSF47823">
    <property type="entry name" value="lambda integrase-like, N-terminal domain"/>
    <property type="match status" value="1"/>
</dbReference>
<feature type="non-terminal residue" evidence="10">
    <location>
        <position position="587"/>
    </location>
</feature>
<name>A0A7J6PR95_PEROL</name>
<dbReference type="PROSITE" id="PS50103">
    <property type="entry name" value="ZF_C3H1"/>
    <property type="match status" value="1"/>
</dbReference>
<evidence type="ECO:0000313" key="11">
    <source>
        <dbReference type="Proteomes" id="UP000553632"/>
    </source>
</evidence>
<dbReference type="EMBL" id="JABANO010038385">
    <property type="protein sequence ID" value="KAF4698648.1"/>
    <property type="molecule type" value="Genomic_DNA"/>
</dbReference>
<evidence type="ECO:0000256" key="3">
    <source>
        <dbReference type="ARBA" id="ARBA00022833"/>
    </source>
</evidence>
<keyword evidence="11" id="KW-1185">Reference proteome</keyword>
<dbReference type="Gene3D" id="1.10.150.130">
    <property type="match status" value="1"/>
</dbReference>
<feature type="domain" description="Core-binding (CB)" evidence="9">
    <location>
        <begin position="359"/>
        <end position="438"/>
    </location>
</feature>
<dbReference type="InterPro" id="IPR013762">
    <property type="entry name" value="Integrase-like_cat_sf"/>
</dbReference>
<keyword evidence="1 6" id="KW-0479">Metal-binding</keyword>
<dbReference type="GO" id="GO:0006310">
    <property type="term" value="P:DNA recombination"/>
    <property type="evidence" value="ECO:0007669"/>
    <property type="project" value="UniProtKB-KW"/>
</dbReference>
<evidence type="ECO:0000313" key="10">
    <source>
        <dbReference type="EMBL" id="KAF4698648.1"/>
    </source>
</evidence>
<dbReference type="InterPro" id="IPR011010">
    <property type="entry name" value="DNA_brk_join_enz"/>
</dbReference>
<evidence type="ECO:0000256" key="4">
    <source>
        <dbReference type="ARBA" id="ARBA00023125"/>
    </source>
</evidence>
<evidence type="ECO:0000259" key="9">
    <source>
        <dbReference type="PROSITE" id="PS51900"/>
    </source>
</evidence>
<dbReference type="SUPFAM" id="SSF90229">
    <property type="entry name" value="CCCH zinc finger"/>
    <property type="match status" value="1"/>
</dbReference>
<dbReference type="Proteomes" id="UP000553632">
    <property type="component" value="Unassembled WGS sequence"/>
</dbReference>
<dbReference type="InterPro" id="IPR036855">
    <property type="entry name" value="Znf_CCCH_sf"/>
</dbReference>
<dbReference type="SMART" id="SM00356">
    <property type="entry name" value="ZnF_C3H1"/>
    <property type="match status" value="1"/>
</dbReference>
<keyword evidence="3 6" id="KW-0862">Zinc</keyword>
<dbReference type="GO" id="GO:0003677">
    <property type="term" value="F:DNA binding"/>
    <property type="evidence" value="ECO:0007669"/>
    <property type="project" value="UniProtKB-KW"/>
</dbReference>
<keyword evidence="2 6" id="KW-0863">Zinc-finger</keyword>
<dbReference type="Gene3D" id="1.10.443.10">
    <property type="entry name" value="Intergrase catalytic core"/>
    <property type="match status" value="1"/>
</dbReference>
<evidence type="ECO:0000256" key="6">
    <source>
        <dbReference type="PROSITE-ProRule" id="PRU00723"/>
    </source>
</evidence>
<dbReference type="GO" id="GO:0015074">
    <property type="term" value="P:DNA integration"/>
    <property type="evidence" value="ECO:0007669"/>
    <property type="project" value="InterPro"/>
</dbReference>
<gene>
    <name evidence="10" type="ORF">FOZ63_025191</name>
</gene>